<dbReference type="InterPro" id="IPR037069">
    <property type="entry name" value="AcylCoA_DH/ox_N_sf"/>
</dbReference>
<keyword evidence="3" id="KW-0285">Flavoprotein</keyword>
<dbReference type="PANTHER" id="PTHR43884">
    <property type="entry name" value="ACYL-COA DEHYDROGENASE"/>
    <property type="match status" value="1"/>
</dbReference>
<evidence type="ECO:0000313" key="8">
    <source>
        <dbReference type="EMBL" id="GAA4548405.1"/>
    </source>
</evidence>
<feature type="domain" description="Acyl-CoA dehydrogenase/oxidase C-terminal" evidence="6">
    <location>
        <begin position="235"/>
        <end position="364"/>
    </location>
</feature>
<keyword evidence="5" id="KW-0560">Oxidoreductase</keyword>
<gene>
    <name evidence="8" type="ORF">GCM10023175_34580</name>
</gene>
<dbReference type="Gene3D" id="1.10.540.10">
    <property type="entry name" value="Acyl-CoA dehydrogenase/oxidase, N-terminal domain"/>
    <property type="match status" value="1"/>
</dbReference>
<organism evidence="8 9">
    <name type="scientific">Pseudonocardia xishanensis</name>
    <dbReference type="NCBI Taxonomy" id="630995"/>
    <lineage>
        <taxon>Bacteria</taxon>
        <taxon>Bacillati</taxon>
        <taxon>Actinomycetota</taxon>
        <taxon>Actinomycetes</taxon>
        <taxon>Pseudonocardiales</taxon>
        <taxon>Pseudonocardiaceae</taxon>
        <taxon>Pseudonocardia</taxon>
    </lineage>
</organism>
<dbReference type="Pfam" id="PF02771">
    <property type="entry name" value="Acyl-CoA_dh_N"/>
    <property type="match status" value="1"/>
</dbReference>
<evidence type="ECO:0000313" key="9">
    <source>
        <dbReference type="Proteomes" id="UP001501598"/>
    </source>
</evidence>
<keyword evidence="9" id="KW-1185">Reference proteome</keyword>
<reference evidence="9" key="1">
    <citation type="journal article" date="2019" name="Int. J. Syst. Evol. Microbiol.">
        <title>The Global Catalogue of Microorganisms (GCM) 10K type strain sequencing project: providing services to taxonomists for standard genome sequencing and annotation.</title>
        <authorList>
            <consortium name="The Broad Institute Genomics Platform"/>
            <consortium name="The Broad Institute Genome Sequencing Center for Infectious Disease"/>
            <person name="Wu L."/>
            <person name="Ma J."/>
        </authorList>
    </citation>
    <scope>NUCLEOTIDE SEQUENCE [LARGE SCALE GENOMIC DNA]</scope>
    <source>
        <strain evidence="9">JCM 17906</strain>
    </source>
</reference>
<evidence type="ECO:0000256" key="2">
    <source>
        <dbReference type="ARBA" id="ARBA00009347"/>
    </source>
</evidence>
<dbReference type="InterPro" id="IPR009075">
    <property type="entry name" value="AcylCo_DH/oxidase_C"/>
</dbReference>
<dbReference type="PANTHER" id="PTHR43884:SF20">
    <property type="entry name" value="ACYL-COA DEHYDROGENASE FADE28"/>
    <property type="match status" value="1"/>
</dbReference>
<feature type="domain" description="Acyl-CoA dehydrogenase/oxidase N-terminal" evidence="7">
    <location>
        <begin position="6"/>
        <end position="119"/>
    </location>
</feature>
<dbReference type="RefSeq" id="WP_345419076.1">
    <property type="nucleotide sequence ID" value="NZ_BAABGT010000040.1"/>
</dbReference>
<proteinExistence type="inferred from homology"/>
<protein>
    <submittedName>
        <fullName evidence="8">Acyl-CoA dehydrogenase family protein</fullName>
    </submittedName>
</protein>
<dbReference type="CDD" id="cd00567">
    <property type="entry name" value="ACAD"/>
    <property type="match status" value="1"/>
</dbReference>
<dbReference type="SUPFAM" id="SSF56645">
    <property type="entry name" value="Acyl-CoA dehydrogenase NM domain-like"/>
    <property type="match status" value="1"/>
</dbReference>
<comment type="similarity">
    <text evidence="2">Belongs to the acyl-CoA dehydrogenase family.</text>
</comment>
<dbReference type="SUPFAM" id="SSF47203">
    <property type="entry name" value="Acyl-CoA dehydrogenase C-terminal domain-like"/>
    <property type="match status" value="1"/>
</dbReference>
<dbReference type="InterPro" id="IPR013786">
    <property type="entry name" value="AcylCoA_DH/ox_N"/>
</dbReference>
<dbReference type="Proteomes" id="UP001501598">
    <property type="component" value="Unassembled WGS sequence"/>
</dbReference>
<evidence type="ECO:0000259" key="6">
    <source>
        <dbReference type="Pfam" id="PF00441"/>
    </source>
</evidence>
<sequence>MELDLTEDQQLVRETATRFIAERNPAERVREAIEKGIRLDAADLARRAELGWYATFVSEAFGGGSVSGVPMADAAILAEVRGAALQQDPFVEVNGAAAVLQAYGSEAQRAALLPGIVSGTSLTAQVASGDGTWGGVARAVPGPSEWHLTARSLLLPDCAEVEHILVVATDEATGRERYFVVPLDAPGVDVSGLETLDPTQPLVAVTLSDVVVPRSAVVGTSGAVTYGRSVATALAVAETVGAMTQLLTMTCEYASQRVAFGRPIGSFQALKHLLADLSVVQESAEGVSAAATRSASSPTDHTAEVVSLAKLHLGERAVSFAQDCLQVFGGIGFTWEHDLHLYMRRLTASAALHGTTTFHRECVRAHHTDQLEAGE</sequence>
<dbReference type="EMBL" id="BAABGT010000040">
    <property type="protein sequence ID" value="GAA4548405.1"/>
    <property type="molecule type" value="Genomic_DNA"/>
</dbReference>
<name>A0ABP8RU84_9PSEU</name>
<dbReference type="Gene3D" id="1.20.140.10">
    <property type="entry name" value="Butyryl-CoA Dehydrogenase, subunit A, domain 3"/>
    <property type="match status" value="1"/>
</dbReference>
<dbReference type="InterPro" id="IPR009100">
    <property type="entry name" value="AcylCoA_DH/oxidase_NM_dom_sf"/>
</dbReference>
<evidence type="ECO:0000256" key="4">
    <source>
        <dbReference type="ARBA" id="ARBA00022827"/>
    </source>
</evidence>
<dbReference type="InterPro" id="IPR046373">
    <property type="entry name" value="Acyl-CoA_Oxase/DH_mid-dom_sf"/>
</dbReference>
<evidence type="ECO:0000256" key="5">
    <source>
        <dbReference type="ARBA" id="ARBA00023002"/>
    </source>
</evidence>
<comment type="cofactor">
    <cofactor evidence="1">
        <name>FAD</name>
        <dbReference type="ChEBI" id="CHEBI:57692"/>
    </cofactor>
</comment>
<dbReference type="InterPro" id="IPR036250">
    <property type="entry name" value="AcylCo_DH-like_C"/>
</dbReference>
<evidence type="ECO:0000256" key="3">
    <source>
        <dbReference type="ARBA" id="ARBA00022630"/>
    </source>
</evidence>
<evidence type="ECO:0000259" key="7">
    <source>
        <dbReference type="Pfam" id="PF02771"/>
    </source>
</evidence>
<evidence type="ECO:0000256" key="1">
    <source>
        <dbReference type="ARBA" id="ARBA00001974"/>
    </source>
</evidence>
<dbReference type="Pfam" id="PF00441">
    <property type="entry name" value="Acyl-CoA_dh_1"/>
    <property type="match status" value="1"/>
</dbReference>
<comment type="caution">
    <text evidence="8">The sequence shown here is derived from an EMBL/GenBank/DDBJ whole genome shotgun (WGS) entry which is preliminary data.</text>
</comment>
<accession>A0ABP8RU84</accession>
<dbReference type="Gene3D" id="2.40.110.10">
    <property type="entry name" value="Butyryl-CoA Dehydrogenase, subunit A, domain 2"/>
    <property type="match status" value="1"/>
</dbReference>
<keyword evidence="4" id="KW-0274">FAD</keyword>